<evidence type="ECO:0000256" key="8">
    <source>
        <dbReference type="ARBA" id="ARBA00022989"/>
    </source>
</evidence>
<dbReference type="OrthoDB" id="676979at2759"/>
<dbReference type="FunFam" id="3.80.10.10:FF:000041">
    <property type="entry name" value="LRR receptor-like serine/threonine-protein kinase ERECTA"/>
    <property type="match status" value="2"/>
</dbReference>
<dbReference type="PROSITE" id="PS51450">
    <property type="entry name" value="LRR"/>
    <property type="match status" value="1"/>
</dbReference>
<sequence length="453" mass="50541">MLYHLLFYTVFTFKVTNSFPSVQPVLCHDDESSALLQFKQNFAIKKFASDYFPSHPKTVSWIPKTDCCSWDGVECDDQTGHVIGLDLSSSQLYGSIGSNSSLFHLSQLQRLNLSHNHFNYSPIPSTLAHLSRLTHLDLSYSMFSGEIPKEISQLSKLLILDLCCNYVSSFPETNLLQLKQQNLRSMIQNITNLQVLYLCFVNISSPVPNTLSNVSSLHVLCLRSSGMYGDFPIGIFHLPNLRYLEVGDNKGLTGYLPEFHSSGALYYLGLQSTSFQGKLPASLGNLNAFKVLAIRQCQFSGSIPSSLSNLTQLMVLDLAYNHFKGNLTSSLSNLTQLGVLSVGRNDITSKDISWIGKLNRLYSLDLSNVNIGSEIPNSFVNLTQLTTFAIEYGNLVGQIPSWIMNFTHLRNLDLSNNKLHGKLPHSIFSLGNLSVLYLCSNFLVGQFELNMIF</sequence>
<reference evidence="14" key="1">
    <citation type="submission" date="2020-09" db="EMBL/GenBank/DDBJ databases">
        <title>Genome-Enabled Discovery of Anthraquinone Biosynthesis in Senna tora.</title>
        <authorList>
            <person name="Kang S.-H."/>
            <person name="Pandey R.P."/>
            <person name="Lee C.-M."/>
            <person name="Sim J.-S."/>
            <person name="Jeong J.-T."/>
            <person name="Choi B.-S."/>
            <person name="Jung M."/>
            <person name="Ginzburg D."/>
            <person name="Zhao K."/>
            <person name="Won S.Y."/>
            <person name="Oh T.-J."/>
            <person name="Yu Y."/>
            <person name="Kim N.-H."/>
            <person name="Lee O.R."/>
            <person name="Lee T.-H."/>
            <person name="Bashyal P."/>
            <person name="Kim T.-S."/>
            <person name="Lee W.-H."/>
            <person name="Kawkins C."/>
            <person name="Kim C.-K."/>
            <person name="Kim J.S."/>
            <person name="Ahn B.O."/>
            <person name="Rhee S.Y."/>
            <person name="Sohng J.K."/>
        </authorList>
    </citation>
    <scope>NUCLEOTIDE SEQUENCE</scope>
    <source>
        <tissue evidence="14">Leaf</tissue>
    </source>
</reference>
<evidence type="ECO:0000256" key="1">
    <source>
        <dbReference type="ARBA" id="ARBA00004251"/>
    </source>
</evidence>
<organism evidence="14 15">
    <name type="scientific">Senna tora</name>
    <dbReference type="NCBI Taxonomy" id="362788"/>
    <lineage>
        <taxon>Eukaryota</taxon>
        <taxon>Viridiplantae</taxon>
        <taxon>Streptophyta</taxon>
        <taxon>Embryophyta</taxon>
        <taxon>Tracheophyta</taxon>
        <taxon>Spermatophyta</taxon>
        <taxon>Magnoliopsida</taxon>
        <taxon>eudicotyledons</taxon>
        <taxon>Gunneridae</taxon>
        <taxon>Pentapetalae</taxon>
        <taxon>rosids</taxon>
        <taxon>fabids</taxon>
        <taxon>Fabales</taxon>
        <taxon>Fabaceae</taxon>
        <taxon>Caesalpinioideae</taxon>
        <taxon>Cassia clade</taxon>
        <taxon>Senna</taxon>
    </lineage>
</organism>
<keyword evidence="5" id="KW-0812">Transmembrane</keyword>
<comment type="similarity">
    <text evidence="2">Belongs to the RLP family.</text>
</comment>
<feature type="chain" id="PRO_5032770909" evidence="12">
    <location>
        <begin position="19"/>
        <end position="453"/>
    </location>
</feature>
<dbReference type="Gene3D" id="3.80.10.10">
    <property type="entry name" value="Ribonuclease Inhibitor"/>
    <property type="match status" value="5"/>
</dbReference>
<dbReference type="EMBL" id="JAAIUW010000006">
    <property type="protein sequence ID" value="KAF7825735.1"/>
    <property type="molecule type" value="Genomic_DNA"/>
</dbReference>
<evidence type="ECO:0000256" key="5">
    <source>
        <dbReference type="ARBA" id="ARBA00022692"/>
    </source>
</evidence>
<dbReference type="PANTHER" id="PTHR48061:SF29">
    <property type="entry name" value="RECEPTOR-LIKE KINASE FAMILY PROTEIN, PUTATIVE-RELATED"/>
    <property type="match status" value="1"/>
</dbReference>
<dbReference type="AlphaFoldDB" id="A0A834TPK3"/>
<evidence type="ECO:0000259" key="13">
    <source>
        <dbReference type="Pfam" id="PF08263"/>
    </source>
</evidence>
<keyword evidence="3" id="KW-1003">Cell membrane</keyword>
<evidence type="ECO:0000256" key="9">
    <source>
        <dbReference type="ARBA" id="ARBA00023136"/>
    </source>
</evidence>
<gene>
    <name evidence="14" type="ORF">G2W53_016899</name>
</gene>
<dbReference type="Pfam" id="PF00560">
    <property type="entry name" value="LRR_1"/>
    <property type="match status" value="5"/>
</dbReference>
<evidence type="ECO:0000256" key="4">
    <source>
        <dbReference type="ARBA" id="ARBA00022614"/>
    </source>
</evidence>
<evidence type="ECO:0000313" key="14">
    <source>
        <dbReference type="EMBL" id="KAF7825735.1"/>
    </source>
</evidence>
<evidence type="ECO:0000256" key="10">
    <source>
        <dbReference type="ARBA" id="ARBA00023170"/>
    </source>
</evidence>
<keyword evidence="7" id="KW-0677">Repeat</keyword>
<evidence type="ECO:0000256" key="3">
    <source>
        <dbReference type="ARBA" id="ARBA00022475"/>
    </source>
</evidence>
<dbReference type="InterPro" id="IPR032675">
    <property type="entry name" value="LRR_dom_sf"/>
</dbReference>
<dbReference type="Pfam" id="PF08263">
    <property type="entry name" value="LRRNT_2"/>
    <property type="match status" value="1"/>
</dbReference>
<evidence type="ECO:0000256" key="11">
    <source>
        <dbReference type="ARBA" id="ARBA00023180"/>
    </source>
</evidence>
<evidence type="ECO:0000256" key="2">
    <source>
        <dbReference type="ARBA" id="ARBA00009592"/>
    </source>
</evidence>
<keyword evidence="15" id="KW-1185">Reference proteome</keyword>
<protein>
    <submittedName>
        <fullName evidence="14">Receptor-like protein 12</fullName>
    </submittedName>
</protein>
<dbReference type="SMART" id="SM00369">
    <property type="entry name" value="LRR_TYP"/>
    <property type="match status" value="4"/>
</dbReference>
<comment type="caution">
    <text evidence="14">The sequence shown here is derived from an EMBL/GenBank/DDBJ whole genome shotgun (WGS) entry which is preliminary data.</text>
</comment>
<comment type="subcellular location">
    <subcellularLocation>
        <location evidence="1">Cell membrane</location>
        <topology evidence="1">Single-pass type I membrane protein</topology>
    </subcellularLocation>
</comment>
<dbReference type="PANTHER" id="PTHR48061">
    <property type="entry name" value="LEUCINE-RICH REPEAT RECEPTOR PROTEIN KINASE EMS1-LIKE-RELATED"/>
    <property type="match status" value="1"/>
</dbReference>
<keyword evidence="9" id="KW-0472">Membrane</keyword>
<dbReference type="SUPFAM" id="SSF52047">
    <property type="entry name" value="RNI-like"/>
    <property type="match status" value="1"/>
</dbReference>
<keyword evidence="4" id="KW-0433">Leucine-rich repeat</keyword>
<evidence type="ECO:0000313" key="15">
    <source>
        <dbReference type="Proteomes" id="UP000634136"/>
    </source>
</evidence>
<dbReference type="InterPro" id="IPR003591">
    <property type="entry name" value="Leu-rich_rpt_typical-subtyp"/>
</dbReference>
<dbReference type="GO" id="GO:0005886">
    <property type="term" value="C:plasma membrane"/>
    <property type="evidence" value="ECO:0007669"/>
    <property type="project" value="UniProtKB-SubCell"/>
</dbReference>
<feature type="signal peptide" evidence="12">
    <location>
        <begin position="1"/>
        <end position="18"/>
    </location>
</feature>
<dbReference type="InterPro" id="IPR001611">
    <property type="entry name" value="Leu-rich_rpt"/>
</dbReference>
<accession>A0A834TPK3</accession>
<keyword evidence="11" id="KW-0325">Glycoprotein</keyword>
<evidence type="ECO:0000256" key="6">
    <source>
        <dbReference type="ARBA" id="ARBA00022729"/>
    </source>
</evidence>
<keyword evidence="6 12" id="KW-0732">Signal</keyword>
<proteinExistence type="inferred from homology"/>
<dbReference type="InterPro" id="IPR046956">
    <property type="entry name" value="RLP23-like"/>
</dbReference>
<dbReference type="InterPro" id="IPR013210">
    <property type="entry name" value="LRR_N_plant-typ"/>
</dbReference>
<keyword evidence="10 14" id="KW-0675">Receptor</keyword>
<dbReference type="Proteomes" id="UP000634136">
    <property type="component" value="Unassembled WGS sequence"/>
</dbReference>
<evidence type="ECO:0000256" key="12">
    <source>
        <dbReference type="SAM" id="SignalP"/>
    </source>
</evidence>
<name>A0A834TPK3_9FABA</name>
<feature type="domain" description="Leucine-rich repeat-containing N-terminal plant-type" evidence="13">
    <location>
        <begin position="28"/>
        <end position="76"/>
    </location>
</feature>
<keyword evidence="8" id="KW-1133">Transmembrane helix</keyword>
<evidence type="ECO:0000256" key="7">
    <source>
        <dbReference type="ARBA" id="ARBA00022737"/>
    </source>
</evidence>